<feature type="non-terminal residue" evidence="1">
    <location>
        <position position="234"/>
    </location>
</feature>
<dbReference type="AlphaFoldDB" id="A0A813JGP8"/>
<accession>A0A813JGP8</accession>
<organism evidence="1 2">
    <name type="scientific">Polarella glacialis</name>
    <name type="common">Dinoflagellate</name>
    <dbReference type="NCBI Taxonomy" id="89957"/>
    <lineage>
        <taxon>Eukaryota</taxon>
        <taxon>Sar</taxon>
        <taxon>Alveolata</taxon>
        <taxon>Dinophyceae</taxon>
        <taxon>Suessiales</taxon>
        <taxon>Suessiaceae</taxon>
        <taxon>Polarella</taxon>
    </lineage>
</organism>
<evidence type="ECO:0000313" key="1">
    <source>
        <dbReference type="EMBL" id="CAE8677815.1"/>
    </source>
</evidence>
<protein>
    <submittedName>
        <fullName evidence="1">Uncharacterized protein</fullName>
    </submittedName>
</protein>
<name>A0A813JGP8_POLGL</name>
<dbReference type="Proteomes" id="UP000626109">
    <property type="component" value="Unassembled WGS sequence"/>
</dbReference>
<reference evidence="1" key="1">
    <citation type="submission" date="2021-02" db="EMBL/GenBank/DDBJ databases">
        <authorList>
            <person name="Dougan E. K."/>
            <person name="Rhodes N."/>
            <person name="Thang M."/>
            <person name="Chan C."/>
        </authorList>
    </citation>
    <scope>NUCLEOTIDE SEQUENCE</scope>
</reference>
<comment type="caution">
    <text evidence="1">The sequence shown here is derived from an EMBL/GenBank/DDBJ whole genome shotgun (WGS) entry which is preliminary data.</text>
</comment>
<proteinExistence type="predicted"/>
<sequence length="234" mass="24031">MPTPTMPQDRGEGFRPKLEGGLERIFEIGEAVLYWSRSKAQWLPAAVQGYNQGDFGEQEFGWSYKLDVQPLCCPFYVKSRAAATSFPAARPLASGLVAVPGGLRAYPASSPAAVASSAADPWPRAMQCSVAAPVVSRPVGAAAAVVPVGTAAATTGAPASWVPSVGAGPASWLPNARSGGPATSYRQPVATLGPARCMSPGRQVAPATSVVVPMAFSYGGPRFQNAGTVAGSLR</sequence>
<gene>
    <name evidence="1" type="ORF">PGLA2088_LOCUS20473</name>
</gene>
<dbReference type="EMBL" id="CAJNNW010025622">
    <property type="protein sequence ID" value="CAE8677815.1"/>
    <property type="molecule type" value="Genomic_DNA"/>
</dbReference>
<evidence type="ECO:0000313" key="2">
    <source>
        <dbReference type="Proteomes" id="UP000626109"/>
    </source>
</evidence>